<name>A6KKW3_RAT</name>
<accession>A6KKW3</accession>
<gene>
    <name evidence="1" type="ORF">rCG_40864</name>
</gene>
<sequence length="10" mass="1001">MCPLGPASLL</sequence>
<organism evidence="1 2">
    <name type="scientific">Rattus norvegicus</name>
    <name type="common">Rat</name>
    <dbReference type="NCBI Taxonomy" id="10116"/>
    <lineage>
        <taxon>Eukaryota</taxon>
        <taxon>Metazoa</taxon>
        <taxon>Chordata</taxon>
        <taxon>Craniata</taxon>
        <taxon>Vertebrata</taxon>
        <taxon>Euteleostomi</taxon>
        <taxon>Mammalia</taxon>
        <taxon>Eutheria</taxon>
        <taxon>Euarchontoglires</taxon>
        <taxon>Glires</taxon>
        <taxon>Rodentia</taxon>
        <taxon>Myomorpha</taxon>
        <taxon>Muroidea</taxon>
        <taxon>Muridae</taxon>
        <taxon>Murinae</taxon>
        <taxon>Rattus</taxon>
    </lineage>
</organism>
<proteinExistence type="predicted"/>
<dbReference type="EMBL" id="CH474062">
    <property type="protein sequence ID" value="EDL85153.1"/>
    <property type="molecule type" value="Genomic_DNA"/>
</dbReference>
<evidence type="ECO:0000313" key="1">
    <source>
        <dbReference type="EMBL" id="EDL85153.1"/>
    </source>
</evidence>
<evidence type="ECO:0000313" key="2">
    <source>
        <dbReference type="Proteomes" id="UP000234681"/>
    </source>
</evidence>
<reference evidence="1 2" key="1">
    <citation type="submission" date="2005-09" db="EMBL/GenBank/DDBJ databases">
        <authorList>
            <person name="Mural R.J."/>
            <person name="Li P.W."/>
            <person name="Adams M.D."/>
            <person name="Amanatides P.G."/>
            <person name="Baden-Tillson H."/>
            <person name="Barnstead M."/>
            <person name="Chin S.H."/>
            <person name="Dew I."/>
            <person name="Evans C.A."/>
            <person name="Ferriera S."/>
            <person name="Flanigan M."/>
            <person name="Fosler C."/>
            <person name="Glodek A."/>
            <person name="Gu Z."/>
            <person name="Holt R.A."/>
            <person name="Jennings D."/>
            <person name="Kraft C.L."/>
            <person name="Lu F."/>
            <person name="Nguyen T."/>
            <person name="Nusskern D.R."/>
            <person name="Pfannkoch C.M."/>
            <person name="Sitter C."/>
            <person name="Sutton G.G."/>
            <person name="Venter J.C."/>
            <person name="Wang Z."/>
            <person name="Woodage T."/>
            <person name="Zheng X.H."/>
            <person name="Zhong F."/>
        </authorList>
    </citation>
    <scope>NUCLEOTIDE SEQUENCE [LARGE SCALE GENOMIC DNA]</scope>
    <source>
        <strain>BN</strain>
        <strain evidence="2">Sprague-Dawley</strain>
    </source>
</reference>
<dbReference type="Proteomes" id="UP000234681">
    <property type="component" value="Chromosome 3"/>
</dbReference>
<protein>
    <submittedName>
        <fullName evidence="1">RCG40864</fullName>
    </submittedName>
</protein>